<gene>
    <name evidence="5" type="ORF">D7Z54_05360</name>
</gene>
<dbReference type="Pfam" id="PF01479">
    <property type="entry name" value="S4"/>
    <property type="match status" value="1"/>
</dbReference>
<dbReference type="InterPro" id="IPR029063">
    <property type="entry name" value="SAM-dependent_MTases_sf"/>
</dbReference>
<dbReference type="GO" id="GO:0032259">
    <property type="term" value="P:methylation"/>
    <property type="evidence" value="ECO:0007669"/>
    <property type="project" value="UniProtKB-KW"/>
</dbReference>
<dbReference type="Gene3D" id="3.40.50.150">
    <property type="entry name" value="Vaccinia Virus protein VP39"/>
    <property type="match status" value="1"/>
</dbReference>
<reference evidence="5 6" key="1">
    <citation type="submission" date="2018-10" db="EMBL/GenBank/DDBJ databases">
        <title>Draft genome sequence of Bacillus salarius IM0101, isolated from a hypersaline soil in Inner Mongolia, China.</title>
        <authorList>
            <person name="Yamprayoonswat W."/>
            <person name="Boonvisut S."/>
            <person name="Jumpathong W."/>
            <person name="Sittihan S."/>
            <person name="Ruangsuj P."/>
            <person name="Wanthongcharoen S."/>
            <person name="Thongpramul N."/>
            <person name="Pimmason S."/>
            <person name="Yu B."/>
            <person name="Yasawong M."/>
        </authorList>
    </citation>
    <scope>NUCLEOTIDE SEQUENCE [LARGE SCALE GENOMIC DNA]</scope>
    <source>
        <strain evidence="5 6">IM0101</strain>
    </source>
</reference>
<dbReference type="EMBL" id="RBVX01000003">
    <property type="protein sequence ID" value="RSL34569.1"/>
    <property type="molecule type" value="Genomic_DNA"/>
</dbReference>
<dbReference type="InterPro" id="IPR002877">
    <property type="entry name" value="RNA_MeTrfase_FtsJ_dom"/>
</dbReference>
<dbReference type="InterPro" id="IPR047048">
    <property type="entry name" value="TlyA"/>
</dbReference>
<dbReference type="SUPFAM" id="SSF53335">
    <property type="entry name" value="S-adenosyl-L-methionine-dependent methyltransferases"/>
    <property type="match status" value="1"/>
</dbReference>
<dbReference type="NCBIfam" id="TIGR00478">
    <property type="entry name" value="tly"/>
    <property type="match status" value="1"/>
</dbReference>
<sequence length="272" mass="30688">MKKERIDVLLVEQGFFDSREQAKRSIMAGVVLADNERIDKPGTKVNQNVSLRIKGETLPYVSRGGFKLEKALNIFPLNLENKVVIDIGASTGGFTDCALQNGAAYVYSVDVGTNQLAWKLRNHEKVEVMERFNFRYAEPHHFEKQKPEVAVADVSFISLKLLLEPLSRLLPEDGQACLLVKPQFEAGREKVGKKGIVRDRETHVEVLQDIVDFSNQLGFYANALSYSPVTGGDGNIEFLLYLVWTPENQMYNLSYNDINEIVAKAHTHFVVR</sequence>
<dbReference type="AlphaFoldDB" id="A0A428N850"/>
<dbReference type="Gene3D" id="3.10.290.10">
    <property type="entry name" value="RNA-binding S4 domain"/>
    <property type="match status" value="1"/>
</dbReference>
<protein>
    <submittedName>
        <fullName evidence="5">TlyA family RNA methyltransferase</fullName>
    </submittedName>
</protein>
<dbReference type="PANTHER" id="PTHR32319">
    <property type="entry name" value="BACTERIAL HEMOLYSIN-LIKE PROTEIN"/>
    <property type="match status" value="1"/>
</dbReference>
<keyword evidence="5" id="KW-0808">Transferase</keyword>
<keyword evidence="5" id="KW-0489">Methyltransferase</keyword>
<dbReference type="InterPro" id="IPR002942">
    <property type="entry name" value="S4_RNA-bd"/>
</dbReference>
<evidence type="ECO:0000256" key="1">
    <source>
        <dbReference type="ARBA" id="ARBA00022884"/>
    </source>
</evidence>
<evidence type="ECO:0000313" key="5">
    <source>
        <dbReference type="EMBL" id="RSL34569.1"/>
    </source>
</evidence>
<organism evidence="5 6">
    <name type="scientific">Salibacterium salarium</name>
    <dbReference type="NCBI Taxonomy" id="284579"/>
    <lineage>
        <taxon>Bacteria</taxon>
        <taxon>Bacillati</taxon>
        <taxon>Bacillota</taxon>
        <taxon>Bacilli</taxon>
        <taxon>Bacillales</taxon>
        <taxon>Bacillaceae</taxon>
    </lineage>
</organism>
<proteinExistence type="inferred from homology"/>
<dbReference type="PANTHER" id="PTHR32319:SF0">
    <property type="entry name" value="BACTERIAL HEMOLYSIN-LIKE PROTEIN"/>
    <property type="match status" value="1"/>
</dbReference>
<dbReference type="CDD" id="cd02440">
    <property type="entry name" value="AdoMet_MTases"/>
    <property type="match status" value="1"/>
</dbReference>
<dbReference type="OrthoDB" id="9784736at2"/>
<dbReference type="InterPro" id="IPR036986">
    <property type="entry name" value="S4_RNA-bd_sf"/>
</dbReference>
<dbReference type="PIRSF" id="PIRSF005578">
    <property type="entry name" value="TlyA"/>
    <property type="match status" value="1"/>
</dbReference>
<dbReference type="PROSITE" id="PS50889">
    <property type="entry name" value="S4"/>
    <property type="match status" value="1"/>
</dbReference>
<dbReference type="GO" id="GO:0008168">
    <property type="term" value="F:methyltransferase activity"/>
    <property type="evidence" value="ECO:0007669"/>
    <property type="project" value="UniProtKB-KW"/>
</dbReference>
<name>A0A428N850_9BACI</name>
<keyword evidence="1 3" id="KW-0694">RNA-binding</keyword>
<dbReference type="Pfam" id="PF01728">
    <property type="entry name" value="FtsJ"/>
    <property type="match status" value="1"/>
</dbReference>
<dbReference type="RefSeq" id="WP_125554800.1">
    <property type="nucleotide sequence ID" value="NZ_RBVX01000003.1"/>
</dbReference>
<dbReference type="Proteomes" id="UP000275076">
    <property type="component" value="Unassembled WGS sequence"/>
</dbReference>
<dbReference type="CDD" id="cd00165">
    <property type="entry name" value="S4"/>
    <property type="match status" value="1"/>
</dbReference>
<dbReference type="SMART" id="SM00363">
    <property type="entry name" value="S4"/>
    <property type="match status" value="1"/>
</dbReference>
<keyword evidence="6" id="KW-1185">Reference proteome</keyword>
<dbReference type="InterPro" id="IPR004538">
    <property type="entry name" value="Hemolysin_A/TlyA"/>
</dbReference>
<accession>A0A428N850</accession>
<evidence type="ECO:0000313" key="6">
    <source>
        <dbReference type="Proteomes" id="UP000275076"/>
    </source>
</evidence>
<comment type="similarity">
    <text evidence="2">Belongs to the TlyA family.</text>
</comment>
<evidence type="ECO:0000256" key="3">
    <source>
        <dbReference type="PROSITE-ProRule" id="PRU00182"/>
    </source>
</evidence>
<evidence type="ECO:0000259" key="4">
    <source>
        <dbReference type="SMART" id="SM00363"/>
    </source>
</evidence>
<comment type="caution">
    <text evidence="5">The sequence shown here is derived from an EMBL/GenBank/DDBJ whole genome shotgun (WGS) entry which is preliminary data.</text>
</comment>
<feature type="domain" description="RNA-binding S4" evidence="4">
    <location>
        <begin position="4"/>
        <end position="69"/>
    </location>
</feature>
<dbReference type="GO" id="GO:0003723">
    <property type="term" value="F:RNA binding"/>
    <property type="evidence" value="ECO:0007669"/>
    <property type="project" value="UniProtKB-KW"/>
</dbReference>
<evidence type="ECO:0000256" key="2">
    <source>
        <dbReference type="ARBA" id="ARBA00029460"/>
    </source>
</evidence>
<dbReference type="SUPFAM" id="SSF55174">
    <property type="entry name" value="Alpha-L RNA-binding motif"/>
    <property type="match status" value="1"/>
</dbReference>